<evidence type="ECO:0000256" key="2">
    <source>
        <dbReference type="ARBA" id="ARBA00004358"/>
    </source>
</evidence>
<dbReference type="InterPro" id="IPR018939">
    <property type="entry name" value="Autophagy-rel_prot_27"/>
</dbReference>
<accession>A0A4S8KLK1</accession>
<dbReference type="GO" id="GO:0031966">
    <property type="term" value="C:mitochondrial membrane"/>
    <property type="evidence" value="ECO:0007669"/>
    <property type="project" value="UniProtKB-SubCell"/>
</dbReference>
<dbReference type="InterPro" id="IPR009011">
    <property type="entry name" value="Man6P_isomerase_rcpt-bd_dom_sf"/>
</dbReference>
<feature type="transmembrane region" description="Helical" evidence="16">
    <location>
        <begin position="256"/>
        <end position="275"/>
    </location>
</feature>
<feature type="compositionally biased region" description="Pro residues" evidence="15">
    <location>
        <begin position="207"/>
        <end position="231"/>
    </location>
</feature>
<dbReference type="GO" id="GO:0000139">
    <property type="term" value="C:Golgi membrane"/>
    <property type="evidence" value="ECO:0007669"/>
    <property type="project" value="UniProtKB-SubCell"/>
</dbReference>
<dbReference type="AlphaFoldDB" id="A0A4S8KLK1"/>
<evidence type="ECO:0000256" key="15">
    <source>
        <dbReference type="SAM" id="MobiDB-lite"/>
    </source>
</evidence>
<keyword evidence="8 16" id="KW-1133">Transmembrane helix</keyword>
<keyword evidence="7 17" id="KW-0732">Signal</keyword>
<name>A0A4S8KLK1_DENBC</name>
<dbReference type="PROSITE" id="PS51914">
    <property type="entry name" value="MRH"/>
    <property type="match status" value="1"/>
</dbReference>
<comment type="subcellular location">
    <subcellularLocation>
        <location evidence="2">Cytoplasmic vesicle membrane</location>
        <topology evidence="2">Single-pass type I membrane protein</topology>
    </subcellularLocation>
    <subcellularLocation>
        <location evidence="3">Golgi apparatus membrane</location>
        <topology evidence="3">Single-pass type I membrane protein</topology>
    </subcellularLocation>
    <subcellularLocation>
        <location evidence="1">Mitochondrion membrane</location>
        <topology evidence="1">Single-pass membrane protein</topology>
    </subcellularLocation>
</comment>
<evidence type="ECO:0000256" key="11">
    <source>
        <dbReference type="ARBA" id="ARBA00023128"/>
    </source>
</evidence>
<keyword evidence="13" id="KW-1015">Disulfide bond</keyword>
<organism evidence="19 20">
    <name type="scientific">Dendrothele bispora (strain CBS 962.96)</name>
    <dbReference type="NCBI Taxonomy" id="1314807"/>
    <lineage>
        <taxon>Eukaryota</taxon>
        <taxon>Fungi</taxon>
        <taxon>Dikarya</taxon>
        <taxon>Basidiomycota</taxon>
        <taxon>Agaricomycotina</taxon>
        <taxon>Agaricomycetes</taxon>
        <taxon>Agaricomycetidae</taxon>
        <taxon>Agaricales</taxon>
        <taxon>Agaricales incertae sedis</taxon>
        <taxon>Dendrothele</taxon>
    </lineage>
</organism>
<dbReference type="Proteomes" id="UP000297245">
    <property type="component" value="Unassembled WGS sequence"/>
</dbReference>
<dbReference type="InterPro" id="IPR044865">
    <property type="entry name" value="MRH_dom"/>
</dbReference>
<dbReference type="GO" id="GO:0030659">
    <property type="term" value="C:cytoplasmic vesicle membrane"/>
    <property type="evidence" value="ECO:0007669"/>
    <property type="project" value="UniProtKB-SubCell"/>
</dbReference>
<evidence type="ECO:0000256" key="9">
    <source>
        <dbReference type="ARBA" id="ARBA00023006"/>
    </source>
</evidence>
<evidence type="ECO:0000313" key="19">
    <source>
        <dbReference type="EMBL" id="THU76078.1"/>
    </source>
</evidence>
<dbReference type="OrthoDB" id="29460at2759"/>
<evidence type="ECO:0000256" key="4">
    <source>
        <dbReference type="ARBA" id="ARBA00005363"/>
    </source>
</evidence>
<evidence type="ECO:0000256" key="13">
    <source>
        <dbReference type="ARBA" id="ARBA00023157"/>
    </source>
</evidence>
<evidence type="ECO:0000256" key="5">
    <source>
        <dbReference type="ARBA" id="ARBA00013776"/>
    </source>
</evidence>
<keyword evidence="20" id="KW-1185">Reference proteome</keyword>
<reference evidence="19 20" key="1">
    <citation type="journal article" date="2019" name="Nat. Ecol. Evol.">
        <title>Megaphylogeny resolves global patterns of mushroom evolution.</title>
        <authorList>
            <person name="Varga T."/>
            <person name="Krizsan K."/>
            <person name="Foldi C."/>
            <person name="Dima B."/>
            <person name="Sanchez-Garcia M."/>
            <person name="Sanchez-Ramirez S."/>
            <person name="Szollosi G.J."/>
            <person name="Szarkandi J.G."/>
            <person name="Papp V."/>
            <person name="Albert L."/>
            <person name="Andreopoulos W."/>
            <person name="Angelini C."/>
            <person name="Antonin V."/>
            <person name="Barry K.W."/>
            <person name="Bougher N.L."/>
            <person name="Buchanan P."/>
            <person name="Buyck B."/>
            <person name="Bense V."/>
            <person name="Catcheside P."/>
            <person name="Chovatia M."/>
            <person name="Cooper J."/>
            <person name="Damon W."/>
            <person name="Desjardin D."/>
            <person name="Finy P."/>
            <person name="Geml J."/>
            <person name="Haridas S."/>
            <person name="Hughes K."/>
            <person name="Justo A."/>
            <person name="Karasinski D."/>
            <person name="Kautmanova I."/>
            <person name="Kiss B."/>
            <person name="Kocsube S."/>
            <person name="Kotiranta H."/>
            <person name="LaButti K.M."/>
            <person name="Lechner B.E."/>
            <person name="Liimatainen K."/>
            <person name="Lipzen A."/>
            <person name="Lukacs Z."/>
            <person name="Mihaltcheva S."/>
            <person name="Morgado L.N."/>
            <person name="Niskanen T."/>
            <person name="Noordeloos M.E."/>
            <person name="Ohm R.A."/>
            <person name="Ortiz-Santana B."/>
            <person name="Ovrebo C."/>
            <person name="Racz N."/>
            <person name="Riley R."/>
            <person name="Savchenko A."/>
            <person name="Shiryaev A."/>
            <person name="Soop K."/>
            <person name="Spirin V."/>
            <person name="Szebenyi C."/>
            <person name="Tomsovsky M."/>
            <person name="Tulloss R.E."/>
            <person name="Uehling J."/>
            <person name="Grigoriev I.V."/>
            <person name="Vagvolgyi C."/>
            <person name="Papp T."/>
            <person name="Martin F.M."/>
            <person name="Miettinen O."/>
            <person name="Hibbett D.S."/>
            <person name="Nagy L.G."/>
        </authorList>
    </citation>
    <scope>NUCLEOTIDE SEQUENCE [LARGE SCALE GENOMIC DNA]</scope>
    <source>
        <strain evidence="19 20">CBS 962.96</strain>
    </source>
</reference>
<proteinExistence type="inferred from homology"/>
<evidence type="ECO:0000256" key="16">
    <source>
        <dbReference type="SAM" id="Phobius"/>
    </source>
</evidence>
<keyword evidence="6 16" id="KW-0812">Transmembrane</keyword>
<dbReference type="SUPFAM" id="SSF50911">
    <property type="entry name" value="Mannose 6-phosphate receptor domain"/>
    <property type="match status" value="1"/>
</dbReference>
<evidence type="ECO:0000256" key="12">
    <source>
        <dbReference type="ARBA" id="ARBA00023136"/>
    </source>
</evidence>
<evidence type="ECO:0000256" key="1">
    <source>
        <dbReference type="ARBA" id="ARBA00004304"/>
    </source>
</evidence>
<feature type="compositionally biased region" description="Polar residues" evidence="15">
    <location>
        <begin position="347"/>
        <end position="363"/>
    </location>
</feature>
<feature type="region of interest" description="Disordered" evidence="15">
    <location>
        <begin position="320"/>
        <end position="363"/>
    </location>
</feature>
<keyword evidence="14" id="KW-0968">Cytoplasmic vesicle</keyword>
<keyword evidence="10" id="KW-0333">Golgi apparatus</keyword>
<feature type="region of interest" description="Disordered" evidence="15">
    <location>
        <begin position="207"/>
        <end position="250"/>
    </location>
</feature>
<evidence type="ECO:0000256" key="8">
    <source>
        <dbReference type="ARBA" id="ARBA00022989"/>
    </source>
</evidence>
<evidence type="ECO:0000256" key="3">
    <source>
        <dbReference type="ARBA" id="ARBA00004614"/>
    </source>
</evidence>
<feature type="compositionally biased region" description="Acidic residues" evidence="15">
    <location>
        <begin position="233"/>
        <end position="244"/>
    </location>
</feature>
<dbReference type="EMBL" id="ML181208">
    <property type="protein sequence ID" value="THU76078.1"/>
    <property type="molecule type" value="Genomic_DNA"/>
</dbReference>
<comment type="similarity">
    <text evidence="4">Belongs to the ATG27 family.</text>
</comment>
<evidence type="ECO:0000256" key="17">
    <source>
        <dbReference type="SAM" id="SignalP"/>
    </source>
</evidence>
<evidence type="ECO:0000313" key="20">
    <source>
        <dbReference type="Proteomes" id="UP000297245"/>
    </source>
</evidence>
<evidence type="ECO:0000256" key="7">
    <source>
        <dbReference type="ARBA" id="ARBA00022729"/>
    </source>
</evidence>
<keyword evidence="12 16" id="KW-0472">Membrane</keyword>
<protein>
    <recommendedName>
        <fullName evidence="5">Autophagy-related protein 27</fullName>
    </recommendedName>
</protein>
<feature type="domain" description="MRH" evidence="18">
    <location>
        <begin position="33"/>
        <end position="203"/>
    </location>
</feature>
<dbReference type="GO" id="GO:0006914">
    <property type="term" value="P:autophagy"/>
    <property type="evidence" value="ECO:0007669"/>
    <property type="project" value="UniProtKB-KW"/>
</dbReference>
<dbReference type="Pfam" id="PF09451">
    <property type="entry name" value="ATG27"/>
    <property type="match status" value="1"/>
</dbReference>
<dbReference type="Gene3D" id="2.70.130.10">
    <property type="entry name" value="Mannose-6-phosphate receptor binding domain"/>
    <property type="match status" value="1"/>
</dbReference>
<feature type="signal peptide" evidence="17">
    <location>
        <begin position="1"/>
        <end position="19"/>
    </location>
</feature>
<keyword evidence="9" id="KW-0072">Autophagy</keyword>
<evidence type="ECO:0000256" key="6">
    <source>
        <dbReference type="ARBA" id="ARBA00022692"/>
    </source>
</evidence>
<evidence type="ECO:0000256" key="14">
    <source>
        <dbReference type="ARBA" id="ARBA00023329"/>
    </source>
</evidence>
<sequence>MPHISLFLIWAFFALEVSALAVIPSTTADDKTPACKFTTSGLEFDLCPLLDSVKFPKISYSDGTIDTPPTRMNRTYEIDLKTGLKKDKTLPADLQCPEGTRICMIASFTRPKNPSAPAQILQVVPVATTPELKPKASVHKDSNGTFDFLSVQLHGASYANKTQYADFRFRCRRNSKEPSKPSFLLAWNGYHVFNWYTRFACPSVRATPPPTRSVPAPTPPPTHSHTPPAPTNPDDDAEDGDSEEATPVPNEPRYRWTFMTSFWLTLLILLLLRVLSYMKILNFRPILRFFTRRKTPYHSSSSLGGPTAPRLLRWAQQAGFTQEDADEELTSGEYSPVSGEEMPLTPTPRNGTFSPTVNKSYGT</sequence>
<evidence type="ECO:0000259" key="18">
    <source>
        <dbReference type="PROSITE" id="PS51914"/>
    </source>
</evidence>
<gene>
    <name evidence="19" type="ORF">K435DRAFT_879756</name>
</gene>
<feature type="chain" id="PRO_5020798463" description="Autophagy-related protein 27" evidence="17">
    <location>
        <begin position="20"/>
        <end position="363"/>
    </location>
</feature>
<keyword evidence="11" id="KW-0496">Mitochondrion</keyword>
<evidence type="ECO:0000256" key="10">
    <source>
        <dbReference type="ARBA" id="ARBA00023034"/>
    </source>
</evidence>